<feature type="compositionally biased region" description="Low complexity" evidence="9">
    <location>
        <begin position="10"/>
        <end position="24"/>
    </location>
</feature>
<dbReference type="PANTHER" id="PTHR15138">
    <property type="entry name" value="TRANSCRIPTION INITIATION FACTOR TFIID SUBUNIT 4"/>
    <property type="match status" value="1"/>
</dbReference>
<feature type="region of interest" description="Disordered" evidence="9">
    <location>
        <begin position="335"/>
        <end position="372"/>
    </location>
</feature>
<evidence type="ECO:0000313" key="11">
    <source>
        <dbReference type="EMBL" id="KAF5377362.1"/>
    </source>
</evidence>
<proteinExistence type="inferred from homology"/>
<evidence type="ECO:0000256" key="4">
    <source>
        <dbReference type="ARBA" id="ARBA00023015"/>
    </source>
</evidence>
<dbReference type="CDD" id="cd08045">
    <property type="entry name" value="HFD_TAF4"/>
    <property type="match status" value="1"/>
</dbReference>
<accession>A0A8H5M1H4</accession>
<feature type="region of interest" description="Disordered" evidence="9">
    <location>
        <begin position="116"/>
        <end position="141"/>
    </location>
</feature>
<evidence type="ECO:0000256" key="7">
    <source>
        <dbReference type="ARBA" id="ARBA00025346"/>
    </source>
</evidence>
<dbReference type="GO" id="GO:0005669">
    <property type="term" value="C:transcription factor TFIID complex"/>
    <property type="evidence" value="ECO:0007669"/>
    <property type="project" value="InterPro"/>
</dbReference>
<dbReference type="InterPro" id="IPR045144">
    <property type="entry name" value="TAF4"/>
</dbReference>
<keyword evidence="5" id="KW-0804">Transcription</keyword>
<reference evidence="11 12" key="1">
    <citation type="journal article" date="2020" name="ISME J.">
        <title>Uncovering the hidden diversity of litter-decomposition mechanisms in mushroom-forming fungi.</title>
        <authorList>
            <person name="Floudas D."/>
            <person name="Bentzer J."/>
            <person name="Ahren D."/>
            <person name="Johansson T."/>
            <person name="Persson P."/>
            <person name="Tunlid A."/>
        </authorList>
    </citation>
    <scope>NUCLEOTIDE SEQUENCE [LARGE SCALE GENOMIC DNA]</scope>
    <source>
        <strain evidence="11 12">CBS 406.79</strain>
    </source>
</reference>
<dbReference type="OrthoDB" id="21060at2759"/>
<dbReference type="GO" id="GO:0016251">
    <property type="term" value="F:RNA polymerase II general transcription initiation factor activity"/>
    <property type="evidence" value="ECO:0007669"/>
    <property type="project" value="TreeGrafter"/>
</dbReference>
<evidence type="ECO:0000256" key="8">
    <source>
        <dbReference type="ARBA" id="ARBA00031747"/>
    </source>
</evidence>
<dbReference type="Pfam" id="PF05236">
    <property type="entry name" value="TAF4"/>
    <property type="match status" value="1"/>
</dbReference>
<dbReference type="GO" id="GO:0003677">
    <property type="term" value="F:DNA binding"/>
    <property type="evidence" value="ECO:0007669"/>
    <property type="project" value="TreeGrafter"/>
</dbReference>
<keyword evidence="12" id="KW-1185">Reference proteome</keyword>
<dbReference type="PANTHER" id="PTHR15138:SF14">
    <property type="entry name" value="TRANSCRIPTION INITIATION FACTOR TFIID SUBUNIT 4"/>
    <property type="match status" value="1"/>
</dbReference>
<evidence type="ECO:0000256" key="1">
    <source>
        <dbReference type="ARBA" id="ARBA00004123"/>
    </source>
</evidence>
<dbReference type="GO" id="GO:0006367">
    <property type="term" value="P:transcription initiation at RNA polymerase II promoter"/>
    <property type="evidence" value="ECO:0007669"/>
    <property type="project" value="TreeGrafter"/>
</dbReference>
<organism evidence="11 12">
    <name type="scientific">Collybiopsis confluens</name>
    <dbReference type="NCBI Taxonomy" id="2823264"/>
    <lineage>
        <taxon>Eukaryota</taxon>
        <taxon>Fungi</taxon>
        <taxon>Dikarya</taxon>
        <taxon>Basidiomycota</taxon>
        <taxon>Agaricomycotina</taxon>
        <taxon>Agaricomycetes</taxon>
        <taxon>Agaricomycetidae</taxon>
        <taxon>Agaricales</taxon>
        <taxon>Marasmiineae</taxon>
        <taxon>Omphalotaceae</taxon>
        <taxon>Collybiopsis</taxon>
    </lineage>
</organism>
<evidence type="ECO:0000256" key="3">
    <source>
        <dbReference type="ARBA" id="ARBA00017306"/>
    </source>
</evidence>
<dbReference type="Proteomes" id="UP000518752">
    <property type="component" value="Unassembled WGS sequence"/>
</dbReference>
<keyword evidence="4" id="KW-0805">Transcription regulation</keyword>
<feature type="region of interest" description="Disordered" evidence="9">
    <location>
        <begin position="1"/>
        <end position="25"/>
    </location>
</feature>
<dbReference type="EMBL" id="JAACJN010000084">
    <property type="protein sequence ID" value="KAF5377362.1"/>
    <property type="molecule type" value="Genomic_DNA"/>
</dbReference>
<evidence type="ECO:0000256" key="6">
    <source>
        <dbReference type="ARBA" id="ARBA00023242"/>
    </source>
</evidence>
<evidence type="ECO:0000259" key="10">
    <source>
        <dbReference type="Pfam" id="PF05236"/>
    </source>
</evidence>
<feature type="region of interest" description="Disordered" evidence="9">
    <location>
        <begin position="266"/>
        <end position="306"/>
    </location>
</feature>
<feature type="compositionally biased region" description="Low complexity" evidence="9">
    <location>
        <begin position="68"/>
        <end position="87"/>
    </location>
</feature>
<feature type="domain" description="Transcription initiation factor TFIID component TAF4 C-terminal" evidence="10">
    <location>
        <begin position="102"/>
        <end position="353"/>
    </location>
</feature>
<sequence length="372" mass="39811">MSQAVKVEESATPTATPTSTQQPAYSWAIDPALQAQPAPAQAGQSVYQQYSAYSHYYPYQTQYTATSQTAPTTVTPAPVVSQSTTSTLAQSGTIDTSDINTLRDALGSTGVDLRAEEESLQRTSDNHLNYRSYEDRTRKQPAKPNFNTVYLSNTVLKIATAHKLTSAHPSADTVNYLALALRARLQDLITDMITAAHHRTDTQFDRAPSMYEDGLPMWSILVRSDVAKQLSALEKVEREEETRIRRERKERADLAAATAAALAAQSSAVNGGSANGDDDLDGFGSGGTKKKRKKDGPGVTAKNMSADVQKKMSNAAASHAAGISGRYAWMTAGASSSSSTQKKTTTIAASGSSTATGLPPVVLRLPQRLQHP</sequence>
<comment type="caution">
    <text evidence="11">The sequence shown here is derived from an EMBL/GenBank/DDBJ whole genome shotgun (WGS) entry which is preliminary data.</text>
</comment>
<dbReference type="InterPro" id="IPR007900">
    <property type="entry name" value="TAF4_C"/>
</dbReference>
<gene>
    <name evidence="11" type="ORF">D9757_008012</name>
</gene>
<comment type="subcellular location">
    <subcellularLocation>
        <location evidence="1">Nucleus</location>
    </subcellularLocation>
</comment>
<comment type="function">
    <text evidence="7">Functions as a component of the DNA-binding general transcription factor complex TFIID. Binding of TFIID to a promoter (with or without TATA element) is the initial step in pre-initiation complex (PIC) formation. TFIID plays a key role in the regulation of gene expression by RNA polymerase II through different activities such as transcription activator interaction, core promoter recognition and selectivity, TFIIA and TFIIB interaction, chromatin modification (histone acetylation by TAF1), facilitation of DNA opening and initiation of transcription.</text>
</comment>
<protein>
    <recommendedName>
        <fullName evidence="3">Transcription initiation factor TFIID subunit 4</fullName>
    </recommendedName>
    <alternativeName>
        <fullName evidence="8">TBP-associated factor 4</fullName>
    </alternativeName>
</protein>
<keyword evidence="6" id="KW-0539">Nucleus</keyword>
<comment type="similarity">
    <text evidence="2">Belongs to the TAF4 family.</text>
</comment>
<evidence type="ECO:0000256" key="2">
    <source>
        <dbReference type="ARBA" id="ARBA00006178"/>
    </source>
</evidence>
<evidence type="ECO:0000256" key="5">
    <source>
        <dbReference type="ARBA" id="ARBA00023163"/>
    </source>
</evidence>
<feature type="region of interest" description="Disordered" evidence="9">
    <location>
        <begin position="68"/>
        <end position="92"/>
    </location>
</feature>
<dbReference type="AlphaFoldDB" id="A0A8H5M1H4"/>
<evidence type="ECO:0000256" key="9">
    <source>
        <dbReference type="SAM" id="MobiDB-lite"/>
    </source>
</evidence>
<evidence type="ECO:0000313" key="12">
    <source>
        <dbReference type="Proteomes" id="UP000518752"/>
    </source>
</evidence>
<name>A0A8H5M1H4_9AGAR</name>